<feature type="transmembrane region" description="Helical" evidence="1">
    <location>
        <begin position="65"/>
        <end position="84"/>
    </location>
</feature>
<dbReference type="GeneID" id="106748294"/>
<dbReference type="RefSeq" id="XP_014482171.1">
    <property type="nucleotide sequence ID" value="XM_014626685.1"/>
</dbReference>
<dbReference type="OrthoDB" id="7555104at2759"/>
<reference evidence="3" key="1">
    <citation type="submission" date="2025-08" db="UniProtKB">
        <authorList>
            <consortium name="RefSeq"/>
        </authorList>
    </citation>
    <scope>IDENTIFICATION</scope>
</reference>
<sequence length="129" mass="15221">MEFVGDRYYNLNRMLLRSIGLWPYQNPKMMKFQRVISTVILVSSIIVQLLKFVTTEYSLDLLLKVLSFTTPCMVFVLKYISFCLGAESVRNLMENVVNEWNILRTEVELEIIKKQSDLGRFYTVFFTLN</sequence>
<evidence type="ECO:0000313" key="3">
    <source>
        <dbReference type="RefSeq" id="XP_014482171.1"/>
    </source>
</evidence>
<proteinExistence type="predicted"/>
<dbReference type="KEGG" id="dqu:106748294"/>
<keyword evidence="1" id="KW-0812">Transmembrane</keyword>
<accession>A0A6P3XUH7</accession>
<keyword evidence="1" id="KW-1133">Transmembrane helix</keyword>
<protein>
    <submittedName>
        <fullName evidence="3">Uncharacterized protein LOC106748294</fullName>
    </submittedName>
</protein>
<dbReference type="Proteomes" id="UP000515204">
    <property type="component" value="Unplaced"/>
</dbReference>
<gene>
    <name evidence="3" type="primary">LOC106748294</name>
</gene>
<feature type="transmembrane region" description="Helical" evidence="1">
    <location>
        <begin position="35"/>
        <end position="53"/>
    </location>
</feature>
<organism evidence="2 3">
    <name type="scientific">Dinoponera quadriceps</name>
    <name type="common">South American ant</name>
    <dbReference type="NCBI Taxonomy" id="609295"/>
    <lineage>
        <taxon>Eukaryota</taxon>
        <taxon>Metazoa</taxon>
        <taxon>Ecdysozoa</taxon>
        <taxon>Arthropoda</taxon>
        <taxon>Hexapoda</taxon>
        <taxon>Insecta</taxon>
        <taxon>Pterygota</taxon>
        <taxon>Neoptera</taxon>
        <taxon>Endopterygota</taxon>
        <taxon>Hymenoptera</taxon>
        <taxon>Apocrita</taxon>
        <taxon>Aculeata</taxon>
        <taxon>Formicoidea</taxon>
        <taxon>Formicidae</taxon>
        <taxon>Ponerinae</taxon>
        <taxon>Ponerini</taxon>
        <taxon>Dinoponera</taxon>
    </lineage>
</organism>
<keyword evidence="1" id="KW-0472">Membrane</keyword>
<evidence type="ECO:0000313" key="2">
    <source>
        <dbReference type="Proteomes" id="UP000515204"/>
    </source>
</evidence>
<name>A0A6P3XUH7_DINQU</name>
<keyword evidence="2" id="KW-1185">Reference proteome</keyword>
<evidence type="ECO:0000256" key="1">
    <source>
        <dbReference type="SAM" id="Phobius"/>
    </source>
</evidence>
<dbReference type="AlphaFoldDB" id="A0A6P3XUH7"/>